<evidence type="ECO:0000259" key="6">
    <source>
        <dbReference type="Pfam" id="PF06429"/>
    </source>
</evidence>
<dbReference type="SUPFAM" id="SSF117143">
    <property type="entry name" value="Flagellar hook protein flgE"/>
    <property type="match status" value="1"/>
</dbReference>
<dbReference type="PANTHER" id="PTHR30435">
    <property type="entry name" value="FLAGELLAR PROTEIN"/>
    <property type="match status" value="1"/>
</dbReference>
<proteinExistence type="inferred from homology"/>
<feature type="domain" description="Flagellar basal body rod protein N-terminal" evidence="5">
    <location>
        <begin position="7"/>
        <end position="35"/>
    </location>
</feature>
<dbReference type="EMBL" id="FWXW01000001">
    <property type="protein sequence ID" value="SMC35714.1"/>
    <property type="molecule type" value="Genomic_DNA"/>
</dbReference>
<dbReference type="OrthoDB" id="9804559at2"/>
<name>A0A1W1YHV0_9FIRM</name>
<dbReference type="PANTHER" id="PTHR30435:SF1">
    <property type="entry name" value="FLAGELLAR HOOK PROTEIN FLGE"/>
    <property type="match status" value="1"/>
</dbReference>
<keyword evidence="3 4" id="KW-0975">Bacterial flagellum</keyword>
<keyword evidence="8" id="KW-0969">Cilium</keyword>
<dbReference type="Pfam" id="PF00460">
    <property type="entry name" value="Flg_bb_rod"/>
    <property type="match status" value="1"/>
</dbReference>
<comment type="function">
    <text evidence="4">A flexible structure which links the flagellar filament to the drive apparatus in the basal body.</text>
</comment>
<evidence type="ECO:0000313" key="8">
    <source>
        <dbReference type="EMBL" id="SMC35714.1"/>
    </source>
</evidence>
<dbReference type="AlphaFoldDB" id="A0A1W1YHV0"/>
<dbReference type="NCBIfam" id="TIGR03506">
    <property type="entry name" value="FlgEFG_subfam"/>
    <property type="match status" value="2"/>
</dbReference>
<dbReference type="Pfam" id="PF22692">
    <property type="entry name" value="LlgE_F_G_D1"/>
    <property type="match status" value="1"/>
</dbReference>
<accession>A0A1W1YHV0</accession>
<comment type="subcellular location">
    <subcellularLocation>
        <location evidence="1 4">Bacterial flagellum basal body</location>
    </subcellularLocation>
</comment>
<dbReference type="RefSeq" id="WP_084233073.1">
    <property type="nucleotide sequence ID" value="NZ_FWXW01000001.1"/>
</dbReference>
<dbReference type="GO" id="GO:0009425">
    <property type="term" value="C:bacterial-type flagellum basal body"/>
    <property type="evidence" value="ECO:0007669"/>
    <property type="project" value="UniProtKB-SubCell"/>
</dbReference>
<reference evidence="8 9" key="1">
    <citation type="submission" date="2017-04" db="EMBL/GenBank/DDBJ databases">
        <authorList>
            <person name="Afonso C.L."/>
            <person name="Miller P.J."/>
            <person name="Scott M.A."/>
            <person name="Spackman E."/>
            <person name="Goraichik I."/>
            <person name="Dimitrov K.M."/>
            <person name="Suarez D.L."/>
            <person name="Swayne D.E."/>
        </authorList>
    </citation>
    <scope>NUCLEOTIDE SEQUENCE [LARGE SCALE GENOMIC DNA]</scope>
    <source>
        <strain evidence="8 9">DSM 12816</strain>
    </source>
</reference>
<dbReference type="PROSITE" id="PS00588">
    <property type="entry name" value="FLAGELLA_BB_ROD"/>
    <property type="match status" value="1"/>
</dbReference>
<keyword evidence="9" id="KW-1185">Reference proteome</keyword>
<gene>
    <name evidence="8" type="ORF">SAMN02745168_0428</name>
</gene>
<dbReference type="STRING" id="1122930.SAMN02745168_0428"/>
<protein>
    <recommendedName>
        <fullName evidence="4">Flagellar hook protein FlgE</fullName>
    </recommendedName>
</protein>
<organism evidence="8 9">
    <name type="scientific">Papillibacter cinnamivorans DSM 12816</name>
    <dbReference type="NCBI Taxonomy" id="1122930"/>
    <lineage>
        <taxon>Bacteria</taxon>
        <taxon>Bacillati</taxon>
        <taxon>Bacillota</taxon>
        <taxon>Clostridia</taxon>
        <taxon>Eubacteriales</taxon>
        <taxon>Oscillospiraceae</taxon>
        <taxon>Papillibacter</taxon>
    </lineage>
</organism>
<dbReference type="Pfam" id="PF06429">
    <property type="entry name" value="Flg_bbr_C"/>
    <property type="match status" value="1"/>
</dbReference>
<dbReference type="InterPro" id="IPR010930">
    <property type="entry name" value="Flg_bb/hook_C_dom"/>
</dbReference>
<evidence type="ECO:0000313" key="9">
    <source>
        <dbReference type="Proteomes" id="UP000192790"/>
    </source>
</evidence>
<evidence type="ECO:0000256" key="1">
    <source>
        <dbReference type="ARBA" id="ARBA00004117"/>
    </source>
</evidence>
<evidence type="ECO:0000259" key="7">
    <source>
        <dbReference type="Pfam" id="PF22692"/>
    </source>
</evidence>
<evidence type="ECO:0000259" key="5">
    <source>
        <dbReference type="Pfam" id="PF00460"/>
    </source>
</evidence>
<dbReference type="InterPro" id="IPR053967">
    <property type="entry name" value="LlgE_F_G-like_D1"/>
</dbReference>
<sequence>MMRSLFSAVSGLKNHQTAMDIIGNNISNVNTTAFKASSVIFTDIYSQTISTATAPSATTGGSNAQQVGLGMSISAVKTNMTEGSTQTTDGNLDFSVTGEGYFIIRGSDGKDYYTRNGSFKADSDGYLVTDEGEFVLGYLSNDPNVTNYTQTLANLSTIQMTGASNTYIDYAIDSNGLITAYDPATDATVTIGRLVLATFSNASGLEKEGGSQYAESANSGTPTLDYANEDFAGSLAVGSLEMSNVNLATELTNMIIMQRGFQANSRVITTSDTMLEELVNLKRS</sequence>
<dbReference type="GO" id="GO:0071978">
    <property type="term" value="P:bacterial-type flagellum-dependent swarming motility"/>
    <property type="evidence" value="ECO:0007669"/>
    <property type="project" value="TreeGrafter"/>
</dbReference>
<dbReference type="InterPro" id="IPR020013">
    <property type="entry name" value="Flagellar_FlgE/F/G"/>
</dbReference>
<evidence type="ECO:0000256" key="4">
    <source>
        <dbReference type="RuleBase" id="RU362116"/>
    </source>
</evidence>
<keyword evidence="8" id="KW-0966">Cell projection</keyword>
<dbReference type="Proteomes" id="UP000192790">
    <property type="component" value="Unassembled WGS sequence"/>
</dbReference>
<evidence type="ECO:0000256" key="3">
    <source>
        <dbReference type="ARBA" id="ARBA00023143"/>
    </source>
</evidence>
<dbReference type="GO" id="GO:0005829">
    <property type="term" value="C:cytosol"/>
    <property type="evidence" value="ECO:0007669"/>
    <property type="project" value="TreeGrafter"/>
</dbReference>
<evidence type="ECO:0000256" key="2">
    <source>
        <dbReference type="ARBA" id="ARBA00009677"/>
    </source>
</evidence>
<dbReference type="InterPro" id="IPR019776">
    <property type="entry name" value="Flagellar_basal_body_rod_CS"/>
</dbReference>
<feature type="domain" description="Flagellar basal-body/hook protein C-terminal" evidence="6">
    <location>
        <begin position="238"/>
        <end position="281"/>
    </location>
</feature>
<comment type="similarity">
    <text evidence="2 4">Belongs to the flagella basal body rod proteins family.</text>
</comment>
<dbReference type="InterPro" id="IPR037925">
    <property type="entry name" value="FlgE/F/G-like"/>
</dbReference>
<dbReference type="InterPro" id="IPR001444">
    <property type="entry name" value="Flag_bb_rod_N"/>
</dbReference>
<feature type="domain" description="Flagellar hook protein FlgE/F/G-like D1" evidence="7">
    <location>
        <begin position="96"/>
        <end position="179"/>
    </location>
</feature>
<keyword evidence="8" id="KW-0282">Flagellum</keyword>
<dbReference type="GO" id="GO:0009424">
    <property type="term" value="C:bacterial-type flagellum hook"/>
    <property type="evidence" value="ECO:0007669"/>
    <property type="project" value="TreeGrafter"/>
</dbReference>